<organism evidence="2 3">
    <name type="scientific">Phycicoccus duodecadis</name>
    <dbReference type="NCBI Taxonomy" id="173053"/>
    <lineage>
        <taxon>Bacteria</taxon>
        <taxon>Bacillati</taxon>
        <taxon>Actinomycetota</taxon>
        <taxon>Actinomycetes</taxon>
        <taxon>Micrococcales</taxon>
        <taxon>Intrasporangiaceae</taxon>
        <taxon>Phycicoccus</taxon>
    </lineage>
</organism>
<accession>A0A2N3YH64</accession>
<evidence type="ECO:0000313" key="2">
    <source>
        <dbReference type="EMBL" id="PKW26205.1"/>
    </source>
</evidence>
<evidence type="ECO:0000256" key="1">
    <source>
        <dbReference type="SAM" id="MobiDB-lite"/>
    </source>
</evidence>
<keyword evidence="3" id="KW-1185">Reference proteome</keyword>
<protein>
    <recommendedName>
        <fullName evidence="4">Transcriptional regulator, AbiEi antitoxin, Type IV TA system</fullName>
    </recommendedName>
</protein>
<evidence type="ECO:0000313" key="3">
    <source>
        <dbReference type="Proteomes" id="UP000233781"/>
    </source>
</evidence>
<reference evidence="2 3" key="1">
    <citation type="submission" date="2017-12" db="EMBL/GenBank/DDBJ databases">
        <title>Sequencing the genomes of 1000 Actinobacteria strains.</title>
        <authorList>
            <person name="Klenk H.-P."/>
        </authorList>
    </citation>
    <scope>NUCLEOTIDE SEQUENCE [LARGE SCALE GENOMIC DNA]</scope>
    <source>
        <strain evidence="2 3">DSM 12806</strain>
    </source>
</reference>
<dbReference type="Proteomes" id="UP000233781">
    <property type="component" value="Unassembled WGS sequence"/>
</dbReference>
<dbReference type="RefSeq" id="WP_101394810.1">
    <property type="nucleotide sequence ID" value="NZ_PJNE01000001.1"/>
</dbReference>
<feature type="region of interest" description="Disordered" evidence="1">
    <location>
        <begin position="305"/>
        <end position="343"/>
    </location>
</feature>
<proteinExistence type="predicted"/>
<dbReference type="OrthoDB" id="4870610at2"/>
<comment type="caution">
    <text evidence="2">The sequence shown here is derived from an EMBL/GenBank/DDBJ whole genome shotgun (WGS) entry which is preliminary data.</text>
</comment>
<dbReference type="EMBL" id="PJNE01000001">
    <property type="protein sequence ID" value="PKW26205.1"/>
    <property type="molecule type" value="Genomic_DNA"/>
</dbReference>
<gene>
    <name evidence="2" type="ORF">ATL31_1011</name>
</gene>
<name>A0A2N3YH64_9MICO</name>
<dbReference type="AlphaFoldDB" id="A0A2N3YH64"/>
<sequence length="343" mass="35935">MTDLPEAARRVLARQDGVASRAQLLAAGVSQDAWRWNAGRSWRVLLPRVVLVGRHEPRPRQRMVAALLWAGPRSVLAGPTAASLYGVTAAEVRGEVSLLVPRPATSRTAGFATATRTVLHDPGVVTRGPLRLSSPARSLVDAAVACGSASTATAILVEGVQRRVASLDDVAEWVHRVRPPARSGVAAALAAAASGAWSRPEAELLGLVGASRVLSSPWANPWLSSAAGVALVSPDVWFDDVALAVMVHSHRFHARGAQWEATIDADAGLIAAGVVVVGVTPSGMRRDPAGTLRRVEDAFAVAARRPRPPVTARPRNPWARDGAGSVARRPGAPLEPFVASEPA</sequence>
<evidence type="ECO:0008006" key="4">
    <source>
        <dbReference type="Google" id="ProtNLM"/>
    </source>
</evidence>